<dbReference type="SUPFAM" id="SSF47095">
    <property type="entry name" value="HMG-box"/>
    <property type="match status" value="1"/>
</dbReference>
<accession>A0AAD7N953</accession>
<dbReference type="EMBL" id="JARKIB010000065">
    <property type="protein sequence ID" value="KAJ7750561.1"/>
    <property type="molecule type" value="Genomic_DNA"/>
</dbReference>
<protein>
    <recommendedName>
        <fullName evidence="2">HMG box domain-containing protein</fullName>
    </recommendedName>
</protein>
<proteinExistence type="predicted"/>
<dbReference type="Proteomes" id="UP001215598">
    <property type="component" value="Unassembled WGS sequence"/>
</dbReference>
<dbReference type="Pfam" id="PF00505">
    <property type="entry name" value="HMG_box"/>
    <property type="match status" value="1"/>
</dbReference>
<dbReference type="SMART" id="SM00398">
    <property type="entry name" value="HMG"/>
    <property type="match status" value="1"/>
</dbReference>
<feature type="domain" description="HMG box" evidence="2">
    <location>
        <begin position="7"/>
        <end position="76"/>
    </location>
</feature>
<organism evidence="3 4">
    <name type="scientific">Mycena metata</name>
    <dbReference type="NCBI Taxonomy" id="1033252"/>
    <lineage>
        <taxon>Eukaryota</taxon>
        <taxon>Fungi</taxon>
        <taxon>Dikarya</taxon>
        <taxon>Basidiomycota</taxon>
        <taxon>Agaricomycotina</taxon>
        <taxon>Agaricomycetes</taxon>
        <taxon>Agaricomycetidae</taxon>
        <taxon>Agaricales</taxon>
        <taxon>Marasmiineae</taxon>
        <taxon>Mycenaceae</taxon>
        <taxon>Mycena</taxon>
    </lineage>
</organism>
<sequence length="170" mass="18762">MGHRSSKTRIANAFVLFRSELSAAMKINKQNTGASRNLSTVAAEQWSALSDNKKRVYFLKAEMKTLEYIQSHPGRRHQRTFGTSSRLACGKAALALTPKPPVQILDEKAQEAWVCDETTTPGSSSDSVFDSNCDTDFYILPSNSDVVPWFPPQLLLSATSCFVSPWVLGC</sequence>
<comment type="caution">
    <text evidence="3">The sequence shown here is derived from an EMBL/GenBank/DDBJ whole genome shotgun (WGS) entry which is preliminary data.</text>
</comment>
<dbReference type="PROSITE" id="PS50118">
    <property type="entry name" value="HMG_BOX_2"/>
    <property type="match status" value="1"/>
</dbReference>
<dbReference type="GO" id="GO:0005634">
    <property type="term" value="C:nucleus"/>
    <property type="evidence" value="ECO:0007669"/>
    <property type="project" value="UniProtKB-UniRule"/>
</dbReference>
<dbReference type="InterPro" id="IPR036910">
    <property type="entry name" value="HMG_box_dom_sf"/>
</dbReference>
<keyword evidence="1" id="KW-0238">DNA-binding</keyword>
<evidence type="ECO:0000313" key="4">
    <source>
        <dbReference type="Proteomes" id="UP001215598"/>
    </source>
</evidence>
<dbReference type="AlphaFoldDB" id="A0AAD7N953"/>
<keyword evidence="4" id="KW-1185">Reference proteome</keyword>
<feature type="DNA-binding region" description="HMG box" evidence="1">
    <location>
        <begin position="7"/>
        <end position="76"/>
    </location>
</feature>
<reference evidence="3" key="1">
    <citation type="submission" date="2023-03" db="EMBL/GenBank/DDBJ databases">
        <title>Massive genome expansion in bonnet fungi (Mycena s.s.) driven by repeated elements and novel gene families across ecological guilds.</title>
        <authorList>
            <consortium name="Lawrence Berkeley National Laboratory"/>
            <person name="Harder C.B."/>
            <person name="Miyauchi S."/>
            <person name="Viragh M."/>
            <person name="Kuo A."/>
            <person name="Thoen E."/>
            <person name="Andreopoulos B."/>
            <person name="Lu D."/>
            <person name="Skrede I."/>
            <person name="Drula E."/>
            <person name="Henrissat B."/>
            <person name="Morin E."/>
            <person name="Kohler A."/>
            <person name="Barry K."/>
            <person name="LaButti K."/>
            <person name="Morin E."/>
            <person name="Salamov A."/>
            <person name="Lipzen A."/>
            <person name="Mereny Z."/>
            <person name="Hegedus B."/>
            <person name="Baldrian P."/>
            <person name="Stursova M."/>
            <person name="Weitz H."/>
            <person name="Taylor A."/>
            <person name="Grigoriev I.V."/>
            <person name="Nagy L.G."/>
            <person name="Martin F."/>
            <person name="Kauserud H."/>
        </authorList>
    </citation>
    <scope>NUCLEOTIDE SEQUENCE</scope>
    <source>
        <strain evidence="3">CBHHK182m</strain>
    </source>
</reference>
<evidence type="ECO:0000313" key="3">
    <source>
        <dbReference type="EMBL" id="KAJ7750561.1"/>
    </source>
</evidence>
<name>A0AAD7N953_9AGAR</name>
<gene>
    <name evidence="3" type="ORF">B0H16DRAFT_1460667</name>
</gene>
<dbReference type="InterPro" id="IPR009071">
    <property type="entry name" value="HMG_box_dom"/>
</dbReference>
<keyword evidence="1" id="KW-0539">Nucleus</keyword>
<dbReference type="GO" id="GO:0003677">
    <property type="term" value="F:DNA binding"/>
    <property type="evidence" value="ECO:0007669"/>
    <property type="project" value="UniProtKB-UniRule"/>
</dbReference>
<evidence type="ECO:0000256" key="1">
    <source>
        <dbReference type="PROSITE-ProRule" id="PRU00267"/>
    </source>
</evidence>
<evidence type="ECO:0000259" key="2">
    <source>
        <dbReference type="PROSITE" id="PS50118"/>
    </source>
</evidence>
<dbReference type="Gene3D" id="1.10.30.10">
    <property type="entry name" value="High mobility group box domain"/>
    <property type="match status" value="1"/>
</dbReference>